<dbReference type="InterPro" id="IPR050109">
    <property type="entry name" value="HTH-type_TetR-like_transc_reg"/>
</dbReference>
<dbReference type="InterPro" id="IPR009057">
    <property type="entry name" value="Homeodomain-like_sf"/>
</dbReference>
<dbReference type="Proteomes" id="UP001072034">
    <property type="component" value="Unassembled WGS sequence"/>
</dbReference>
<protein>
    <submittedName>
        <fullName evidence="5">TetR family transcriptional regulator</fullName>
    </submittedName>
</protein>
<dbReference type="PANTHER" id="PTHR30055">
    <property type="entry name" value="HTH-TYPE TRANSCRIPTIONAL REGULATOR RUTR"/>
    <property type="match status" value="1"/>
</dbReference>
<feature type="compositionally biased region" description="Low complexity" evidence="3">
    <location>
        <begin position="1"/>
        <end position="24"/>
    </location>
</feature>
<dbReference type="RefSeq" id="WP_268916734.1">
    <property type="nucleotide sequence ID" value="NZ_CP124548.1"/>
</dbReference>
<feature type="DNA-binding region" description="H-T-H motif" evidence="2">
    <location>
        <begin position="49"/>
        <end position="68"/>
    </location>
</feature>
<sequence>MATPLSATSRSPRGSRGGARSTARGQDRRQAIIEAAAAIIREEGPSAVSHRAVARRAGCSLSATTYYFKGLDDLLYQAGLVNIAIWASRAERVADKVEALEQLPSLSGRLDLVLQATLPPEGPYLGHYIQLISAGTVTPVEQAYRRGRQRLNTAVGRLLNRLGVEIEPDLVIAVVDGAAVTALSEGRDVHATAADLLGKITGFWRRPDQ</sequence>
<dbReference type="InterPro" id="IPR001647">
    <property type="entry name" value="HTH_TetR"/>
</dbReference>
<dbReference type="SUPFAM" id="SSF46689">
    <property type="entry name" value="Homeodomain-like"/>
    <property type="match status" value="1"/>
</dbReference>
<evidence type="ECO:0000256" key="2">
    <source>
        <dbReference type="PROSITE-ProRule" id="PRU00335"/>
    </source>
</evidence>
<dbReference type="PROSITE" id="PS50977">
    <property type="entry name" value="HTH_TETR_2"/>
    <property type="match status" value="1"/>
</dbReference>
<comment type="caution">
    <text evidence="5">The sequence shown here is derived from an EMBL/GenBank/DDBJ whole genome shotgun (WGS) entry which is preliminary data.</text>
</comment>
<accession>A0ABT4I700</accession>
<feature type="region of interest" description="Disordered" evidence="3">
    <location>
        <begin position="1"/>
        <end position="27"/>
    </location>
</feature>
<dbReference type="PANTHER" id="PTHR30055:SF231">
    <property type="entry name" value="TRANSCRIPTIONAL REGULATORY PROTEIN (PROBABLY DEOR-FAMILY)-RELATED"/>
    <property type="match status" value="1"/>
</dbReference>
<dbReference type="Gene3D" id="1.10.357.10">
    <property type="entry name" value="Tetracycline Repressor, domain 2"/>
    <property type="match status" value="1"/>
</dbReference>
<evidence type="ECO:0000259" key="4">
    <source>
        <dbReference type="PROSITE" id="PS50977"/>
    </source>
</evidence>
<proteinExistence type="predicted"/>
<organism evidence="5 6">
    <name type="scientific">Actinomyces israelii</name>
    <dbReference type="NCBI Taxonomy" id="1659"/>
    <lineage>
        <taxon>Bacteria</taxon>
        <taxon>Bacillati</taxon>
        <taxon>Actinomycetota</taxon>
        <taxon>Actinomycetes</taxon>
        <taxon>Actinomycetales</taxon>
        <taxon>Actinomycetaceae</taxon>
        <taxon>Actinomyces</taxon>
    </lineage>
</organism>
<evidence type="ECO:0000313" key="6">
    <source>
        <dbReference type="Proteomes" id="UP001072034"/>
    </source>
</evidence>
<dbReference type="Pfam" id="PF00440">
    <property type="entry name" value="TetR_N"/>
    <property type="match status" value="1"/>
</dbReference>
<evidence type="ECO:0000313" key="5">
    <source>
        <dbReference type="EMBL" id="MCZ0857067.1"/>
    </source>
</evidence>
<feature type="domain" description="HTH tetR-type" evidence="4">
    <location>
        <begin position="26"/>
        <end position="86"/>
    </location>
</feature>
<name>A0ABT4I700_9ACTO</name>
<dbReference type="EMBL" id="JAPTMY010000005">
    <property type="protein sequence ID" value="MCZ0857067.1"/>
    <property type="molecule type" value="Genomic_DNA"/>
</dbReference>
<reference evidence="5" key="1">
    <citation type="submission" date="2022-10" db="EMBL/GenBank/DDBJ databases">
        <title>Genome sequence of Actinomyces israelii ATCC 10048.</title>
        <authorList>
            <person name="Watt R.M."/>
            <person name="Tong W.M."/>
        </authorList>
    </citation>
    <scope>NUCLEOTIDE SEQUENCE</scope>
    <source>
        <strain evidence="5">ATCC 10048</strain>
    </source>
</reference>
<evidence type="ECO:0000256" key="3">
    <source>
        <dbReference type="SAM" id="MobiDB-lite"/>
    </source>
</evidence>
<keyword evidence="1 2" id="KW-0238">DNA-binding</keyword>
<evidence type="ECO:0000256" key="1">
    <source>
        <dbReference type="ARBA" id="ARBA00023125"/>
    </source>
</evidence>
<gene>
    <name evidence="5" type="ORF">OHJ16_03265</name>
</gene>
<keyword evidence="6" id="KW-1185">Reference proteome</keyword>